<evidence type="ECO:0000313" key="3">
    <source>
        <dbReference type="EMBL" id="SHI08846.1"/>
    </source>
</evidence>
<organism evidence="3 4">
    <name type="scientific">Desulfofustis glycolicus DSM 9705</name>
    <dbReference type="NCBI Taxonomy" id="1121409"/>
    <lineage>
        <taxon>Bacteria</taxon>
        <taxon>Pseudomonadati</taxon>
        <taxon>Thermodesulfobacteriota</taxon>
        <taxon>Desulfobulbia</taxon>
        <taxon>Desulfobulbales</taxon>
        <taxon>Desulfocapsaceae</taxon>
        <taxon>Desulfofustis</taxon>
    </lineage>
</organism>
<proteinExistence type="inferred from homology"/>
<keyword evidence="2" id="KW-0378">Hydrolase</keyword>
<name>A0A1M5YA52_9BACT</name>
<dbReference type="InterPro" id="IPR029069">
    <property type="entry name" value="HotDog_dom_sf"/>
</dbReference>
<dbReference type="CDD" id="cd00586">
    <property type="entry name" value="4HBT"/>
    <property type="match status" value="1"/>
</dbReference>
<dbReference type="PANTHER" id="PTHR31793:SF24">
    <property type="entry name" value="LONG-CHAIN ACYL-COA THIOESTERASE FADM"/>
    <property type="match status" value="1"/>
</dbReference>
<protein>
    <submittedName>
        <fullName evidence="3">Thioesterase-3</fullName>
    </submittedName>
</protein>
<evidence type="ECO:0000313" key="4">
    <source>
        <dbReference type="Proteomes" id="UP000184139"/>
    </source>
</evidence>
<dbReference type="PANTHER" id="PTHR31793">
    <property type="entry name" value="4-HYDROXYBENZOYL-COA THIOESTERASE FAMILY MEMBER"/>
    <property type="match status" value="1"/>
</dbReference>
<reference evidence="3 4" key="1">
    <citation type="submission" date="2016-11" db="EMBL/GenBank/DDBJ databases">
        <authorList>
            <person name="Jaros S."/>
            <person name="Januszkiewicz K."/>
            <person name="Wedrychowicz H."/>
        </authorList>
    </citation>
    <scope>NUCLEOTIDE SEQUENCE [LARGE SCALE GENOMIC DNA]</scope>
    <source>
        <strain evidence="3 4">DSM 9705</strain>
    </source>
</reference>
<dbReference type="InterPro" id="IPR006684">
    <property type="entry name" value="YbgC/YbaW"/>
</dbReference>
<dbReference type="RefSeq" id="WP_073378555.1">
    <property type="nucleotide sequence ID" value="NZ_FQXS01000031.1"/>
</dbReference>
<dbReference type="EMBL" id="FQXS01000031">
    <property type="protein sequence ID" value="SHI08846.1"/>
    <property type="molecule type" value="Genomic_DNA"/>
</dbReference>
<gene>
    <name evidence="3" type="ORF">SAMN02745124_03774</name>
</gene>
<sequence>MDYLTEIKVRGYHADFYGHVNNARYLEFFEEDRWAQLESKIDLEQWARSGRVFLVVNINVNYRKAVGVGEHLLVSTVLEKVGNKSAVLRQEIVLKQSREVVADALVTFVVRDASGRAMVMEGELLADLGKIGMAADGS</sequence>
<dbReference type="SUPFAM" id="SSF54637">
    <property type="entry name" value="Thioesterase/thiol ester dehydrase-isomerase"/>
    <property type="match status" value="1"/>
</dbReference>
<evidence type="ECO:0000256" key="1">
    <source>
        <dbReference type="ARBA" id="ARBA00005953"/>
    </source>
</evidence>
<keyword evidence="4" id="KW-1185">Reference proteome</keyword>
<dbReference type="Pfam" id="PF13279">
    <property type="entry name" value="4HBT_2"/>
    <property type="match status" value="1"/>
</dbReference>
<dbReference type="GO" id="GO:0047617">
    <property type="term" value="F:fatty acyl-CoA hydrolase activity"/>
    <property type="evidence" value="ECO:0007669"/>
    <property type="project" value="TreeGrafter"/>
</dbReference>
<comment type="similarity">
    <text evidence="1">Belongs to the 4-hydroxybenzoyl-CoA thioesterase family.</text>
</comment>
<dbReference type="Gene3D" id="3.10.129.10">
    <property type="entry name" value="Hotdog Thioesterase"/>
    <property type="match status" value="1"/>
</dbReference>
<dbReference type="STRING" id="1121409.SAMN02745124_03774"/>
<evidence type="ECO:0000256" key="2">
    <source>
        <dbReference type="ARBA" id="ARBA00022801"/>
    </source>
</evidence>
<dbReference type="Proteomes" id="UP000184139">
    <property type="component" value="Unassembled WGS sequence"/>
</dbReference>
<dbReference type="InterPro" id="IPR050563">
    <property type="entry name" value="4-hydroxybenzoyl-CoA_TE"/>
</dbReference>
<dbReference type="NCBIfam" id="TIGR00051">
    <property type="entry name" value="YbgC/FadM family acyl-CoA thioesterase"/>
    <property type="match status" value="1"/>
</dbReference>
<dbReference type="OrthoDB" id="9799036at2"/>
<accession>A0A1M5YA52</accession>
<dbReference type="AlphaFoldDB" id="A0A1M5YA52"/>